<gene>
    <name evidence="1" type="ORF">Zmor_006095</name>
</gene>
<dbReference type="EMBL" id="JALNTZ010000002">
    <property type="protein sequence ID" value="KAJ3661708.1"/>
    <property type="molecule type" value="Genomic_DNA"/>
</dbReference>
<evidence type="ECO:0000313" key="1">
    <source>
        <dbReference type="EMBL" id="KAJ3661708.1"/>
    </source>
</evidence>
<protein>
    <submittedName>
        <fullName evidence="1">Uncharacterized protein</fullName>
    </submittedName>
</protein>
<comment type="caution">
    <text evidence="1">The sequence shown here is derived from an EMBL/GenBank/DDBJ whole genome shotgun (WGS) entry which is preliminary data.</text>
</comment>
<reference evidence="1" key="1">
    <citation type="journal article" date="2023" name="G3 (Bethesda)">
        <title>Whole genome assemblies of Zophobas morio and Tenebrio molitor.</title>
        <authorList>
            <person name="Kaur S."/>
            <person name="Stinson S.A."/>
            <person name="diCenzo G.C."/>
        </authorList>
    </citation>
    <scope>NUCLEOTIDE SEQUENCE</scope>
    <source>
        <strain evidence="1">QUZm001</strain>
    </source>
</reference>
<proteinExistence type="predicted"/>
<dbReference type="PANTHER" id="PTHR33936:SF24">
    <property type="entry name" value="C2H2-TYPE DOMAIN-CONTAINING PROTEIN"/>
    <property type="match status" value="1"/>
</dbReference>
<dbReference type="AlphaFoldDB" id="A0AA38IPI9"/>
<dbReference type="InterPro" id="IPR052797">
    <property type="entry name" value="RegFact_GeneExpr_CellDeath"/>
</dbReference>
<sequence length="119" mass="13584">MFWFTHMGHTPDLEHCNLSKMERAIITSKLAKGVTLNRILDDTVSTDTENFSRVHLLTKKDLNNLQNQIPSSANWKKHQNDAISVSTWVESMSHLGEDNPVIYFKNQGECDTENILLKG</sequence>
<organism evidence="1 2">
    <name type="scientific">Zophobas morio</name>
    <dbReference type="NCBI Taxonomy" id="2755281"/>
    <lineage>
        <taxon>Eukaryota</taxon>
        <taxon>Metazoa</taxon>
        <taxon>Ecdysozoa</taxon>
        <taxon>Arthropoda</taxon>
        <taxon>Hexapoda</taxon>
        <taxon>Insecta</taxon>
        <taxon>Pterygota</taxon>
        <taxon>Neoptera</taxon>
        <taxon>Endopterygota</taxon>
        <taxon>Coleoptera</taxon>
        <taxon>Polyphaga</taxon>
        <taxon>Cucujiformia</taxon>
        <taxon>Tenebrionidae</taxon>
        <taxon>Zophobas</taxon>
    </lineage>
</organism>
<evidence type="ECO:0000313" key="2">
    <source>
        <dbReference type="Proteomes" id="UP001168821"/>
    </source>
</evidence>
<name>A0AA38IPI9_9CUCU</name>
<dbReference type="PANTHER" id="PTHR33936">
    <property type="entry name" value="PROTEIN CBG17840"/>
    <property type="match status" value="1"/>
</dbReference>
<accession>A0AA38IPI9</accession>
<keyword evidence="2" id="KW-1185">Reference proteome</keyword>
<dbReference type="Proteomes" id="UP001168821">
    <property type="component" value="Unassembled WGS sequence"/>
</dbReference>